<dbReference type="AlphaFoldDB" id="A0A0G9MP31"/>
<evidence type="ECO:0000313" key="3">
    <source>
        <dbReference type="EMBL" id="KLE32465.1"/>
    </source>
</evidence>
<evidence type="ECO:0000313" key="4">
    <source>
        <dbReference type="Proteomes" id="UP000053464"/>
    </source>
</evidence>
<evidence type="ECO:0000256" key="2">
    <source>
        <dbReference type="SAM" id="Phobius"/>
    </source>
</evidence>
<sequence length="164" mass="17192">MSLGALTSGGGKYAVPAGGLMLADVTIGGVDIETYGAILIGLVAGGVLRSAGLIEAEADSRRIRRDMLVSLASGLANFIVSAILVASATYMMPGFPSLAAAGVGLLVGFKGKDGIQHLRELWGVPRETRIERLRRDLPPGPHELPGPMLDAVERLDDPDRKEHP</sequence>
<comment type="caution">
    <text evidence="3">The sequence shown here is derived from an EMBL/GenBank/DDBJ whole genome shotgun (WGS) entry which is preliminary data.</text>
</comment>
<dbReference type="Proteomes" id="UP000053464">
    <property type="component" value="Unassembled WGS sequence"/>
</dbReference>
<dbReference type="PATRIC" id="fig|1581420.6.peg.2794"/>
<dbReference type="STRING" id="1581420.AAW00_13660"/>
<accession>A0A0G9MP31</accession>
<keyword evidence="2" id="KW-1133">Transmembrane helix</keyword>
<keyword evidence="2" id="KW-0472">Membrane</keyword>
<evidence type="ECO:0000256" key="1">
    <source>
        <dbReference type="SAM" id="MobiDB-lite"/>
    </source>
</evidence>
<keyword evidence="4" id="KW-1185">Reference proteome</keyword>
<feature type="transmembrane region" description="Helical" evidence="2">
    <location>
        <begin position="35"/>
        <end position="54"/>
    </location>
</feature>
<reference evidence="3 4" key="1">
    <citation type="submission" date="2015-04" db="EMBL/GenBank/DDBJ databases">
        <title>The draft genome sequence of Erythrobacter luteus KA37.</title>
        <authorList>
            <person name="Zhuang L."/>
            <person name="Liu Y."/>
            <person name="Shao Z."/>
        </authorList>
    </citation>
    <scope>NUCLEOTIDE SEQUENCE [LARGE SCALE GENOMIC DNA]</scope>
    <source>
        <strain evidence="3 4">KA37</strain>
    </source>
</reference>
<dbReference type="EMBL" id="LBHB01000004">
    <property type="protein sequence ID" value="KLE32465.1"/>
    <property type="molecule type" value="Genomic_DNA"/>
</dbReference>
<protein>
    <recommendedName>
        <fullName evidence="5">Holin</fullName>
    </recommendedName>
</protein>
<feature type="region of interest" description="Disordered" evidence="1">
    <location>
        <begin position="135"/>
        <end position="164"/>
    </location>
</feature>
<feature type="transmembrane region" description="Helical" evidence="2">
    <location>
        <begin position="66"/>
        <end position="84"/>
    </location>
</feature>
<evidence type="ECO:0008006" key="5">
    <source>
        <dbReference type="Google" id="ProtNLM"/>
    </source>
</evidence>
<keyword evidence="2" id="KW-0812">Transmembrane</keyword>
<proteinExistence type="predicted"/>
<gene>
    <name evidence="3" type="ORF">AAW00_13660</name>
</gene>
<organism evidence="3 4">
    <name type="scientific">Aurantiacibacter luteus</name>
    <dbReference type="NCBI Taxonomy" id="1581420"/>
    <lineage>
        <taxon>Bacteria</taxon>
        <taxon>Pseudomonadati</taxon>
        <taxon>Pseudomonadota</taxon>
        <taxon>Alphaproteobacteria</taxon>
        <taxon>Sphingomonadales</taxon>
        <taxon>Erythrobacteraceae</taxon>
        <taxon>Aurantiacibacter</taxon>
    </lineage>
</organism>
<dbReference type="RefSeq" id="WP_047004979.1">
    <property type="nucleotide sequence ID" value="NZ_LBHB01000004.1"/>
</dbReference>
<name>A0A0G9MP31_9SPHN</name>
<feature type="compositionally biased region" description="Basic and acidic residues" evidence="1">
    <location>
        <begin position="151"/>
        <end position="164"/>
    </location>
</feature>